<dbReference type="Gene3D" id="1.10.760.10">
    <property type="entry name" value="Cytochrome c-like domain"/>
    <property type="match status" value="1"/>
</dbReference>
<reference evidence="9 10" key="1">
    <citation type="submission" date="2014-11" db="EMBL/GenBank/DDBJ databases">
        <title>Genomics and ecophysiology of heterotrophic nitrogen fixing bacteria isolated from estuarine surface water.</title>
        <authorList>
            <person name="Bentzon-Tilia M."/>
            <person name="Severin I."/>
            <person name="Hansen L.H."/>
            <person name="Riemann L."/>
        </authorList>
    </citation>
    <scope>NUCLEOTIDE SEQUENCE [LARGE SCALE GENOMIC DNA]</scope>
    <source>
        <strain evidence="9 10">BAL398</strain>
    </source>
</reference>
<evidence type="ECO:0000256" key="3">
    <source>
        <dbReference type="ARBA" id="ARBA00022723"/>
    </source>
</evidence>
<keyword evidence="1" id="KW-0813">Transport</keyword>
<organism evidence="9 10">
    <name type="scientific">Rhodopseudomonas palustris</name>
    <dbReference type="NCBI Taxonomy" id="1076"/>
    <lineage>
        <taxon>Bacteria</taxon>
        <taxon>Pseudomonadati</taxon>
        <taxon>Pseudomonadota</taxon>
        <taxon>Alphaproteobacteria</taxon>
        <taxon>Hyphomicrobiales</taxon>
        <taxon>Nitrobacteraceae</taxon>
        <taxon>Rhodopseudomonas</taxon>
    </lineage>
</organism>
<dbReference type="EMBL" id="JXXE01000418">
    <property type="protein sequence ID" value="KIZ39589.1"/>
    <property type="molecule type" value="Genomic_DNA"/>
</dbReference>
<proteinExistence type="predicted"/>
<feature type="chain" id="PRO_5002319272" evidence="7">
    <location>
        <begin position="21"/>
        <end position="104"/>
    </location>
</feature>
<dbReference type="GO" id="GO:0009055">
    <property type="term" value="F:electron transfer activity"/>
    <property type="evidence" value="ECO:0007669"/>
    <property type="project" value="InterPro"/>
</dbReference>
<accession>A0A0D7EFJ8</accession>
<evidence type="ECO:0000313" key="9">
    <source>
        <dbReference type="EMBL" id="KIZ39589.1"/>
    </source>
</evidence>
<protein>
    <submittedName>
        <fullName evidence="9">Cytochrome C</fullName>
    </submittedName>
</protein>
<dbReference type="GO" id="GO:0020037">
    <property type="term" value="F:heme binding"/>
    <property type="evidence" value="ECO:0007669"/>
    <property type="project" value="InterPro"/>
</dbReference>
<evidence type="ECO:0000256" key="1">
    <source>
        <dbReference type="ARBA" id="ARBA00022448"/>
    </source>
</evidence>
<evidence type="ECO:0000256" key="6">
    <source>
        <dbReference type="PROSITE-ProRule" id="PRU00433"/>
    </source>
</evidence>
<dbReference type="OrthoDB" id="7363829at2"/>
<dbReference type="GO" id="GO:0046872">
    <property type="term" value="F:metal ion binding"/>
    <property type="evidence" value="ECO:0007669"/>
    <property type="project" value="UniProtKB-KW"/>
</dbReference>
<evidence type="ECO:0000313" key="10">
    <source>
        <dbReference type="Proteomes" id="UP000032515"/>
    </source>
</evidence>
<dbReference type="PANTHER" id="PTHR37823:SF1">
    <property type="entry name" value="CYTOCHROME C-553-LIKE"/>
    <property type="match status" value="1"/>
</dbReference>
<keyword evidence="2 6" id="KW-0349">Heme</keyword>
<gene>
    <name evidence="9" type="ORF">OO17_20000</name>
</gene>
<keyword evidence="5 6" id="KW-0408">Iron</keyword>
<keyword evidence="7" id="KW-0732">Signal</keyword>
<evidence type="ECO:0000256" key="7">
    <source>
        <dbReference type="SAM" id="SignalP"/>
    </source>
</evidence>
<dbReference type="Proteomes" id="UP000032515">
    <property type="component" value="Unassembled WGS sequence"/>
</dbReference>
<dbReference type="PANTHER" id="PTHR37823">
    <property type="entry name" value="CYTOCHROME C-553-LIKE"/>
    <property type="match status" value="1"/>
</dbReference>
<dbReference type="PROSITE" id="PS51007">
    <property type="entry name" value="CYTC"/>
    <property type="match status" value="1"/>
</dbReference>
<dbReference type="SUPFAM" id="SSF46626">
    <property type="entry name" value="Cytochrome c"/>
    <property type="match status" value="1"/>
</dbReference>
<dbReference type="AlphaFoldDB" id="A0A0D7EFJ8"/>
<evidence type="ECO:0000256" key="4">
    <source>
        <dbReference type="ARBA" id="ARBA00022982"/>
    </source>
</evidence>
<feature type="domain" description="Cytochrome c" evidence="8">
    <location>
        <begin position="23"/>
        <end position="104"/>
    </location>
</feature>
<dbReference type="PATRIC" id="fig|1076.23.peg.4632"/>
<dbReference type="InterPro" id="IPR036909">
    <property type="entry name" value="Cyt_c-like_dom_sf"/>
</dbReference>
<keyword evidence="3 6" id="KW-0479">Metal-binding</keyword>
<feature type="signal peptide" evidence="7">
    <location>
        <begin position="1"/>
        <end position="20"/>
    </location>
</feature>
<evidence type="ECO:0000256" key="5">
    <source>
        <dbReference type="ARBA" id="ARBA00023004"/>
    </source>
</evidence>
<keyword evidence="4" id="KW-0249">Electron transport</keyword>
<evidence type="ECO:0000256" key="2">
    <source>
        <dbReference type="ARBA" id="ARBA00022617"/>
    </source>
</evidence>
<dbReference type="InterPro" id="IPR009056">
    <property type="entry name" value="Cyt_c-like_dom"/>
</dbReference>
<sequence>MRRIPVLLAIQVLMISSAVAASSAQLRGKAYVEAHCARCHAVGRSGDSPLTEAPPFRTLHKRYPIETLAEAFAEGISTGHNDMPAFELEPDQINDLLAYLKGLE</sequence>
<dbReference type="Pfam" id="PF00034">
    <property type="entry name" value="Cytochrom_C"/>
    <property type="match status" value="1"/>
</dbReference>
<comment type="caution">
    <text evidence="9">The sequence shown here is derived from an EMBL/GenBank/DDBJ whole genome shotgun (WGS) entry which is preliminary data.</text>
</comment>
<dbReference type="RefSeq" id="WP_044414781.1">
    <property type="nucleotide sequence ID" value="NZ_JXXE01000418.1"/>
</dbReference>
<dbReference type="InterPro" id="IPR051811">
    <property type="entry name" value="Cytochrome_c550/c551-like"/>
</dbReference>
<evidence type="ECO:0000259" key="8">
    <source>
        <dbReference type="PROSITE" id="PS51007"/>
    </source>
</evidence>
<name>A0A0D7EFJ8_RHOPL</name>